<comment type="caution">
    <text evidence="2">The sequence shown here is derived from an EMBL/GenBank/DDBJ whole genome shotgun (WGS) entry which is preliminary data.</text>
</comment>
<keyword evidence="3" id="KW-1185">Reference proteome</keyword>
<reference evidence="3" key="1">
    <citation type="journal article" date="2019" name="Int. J. Syst. Evol. Microbiol.">
        <title>The Global Catalogue of Microorganisms (GCM) 10K type strain sequencing project: providing services to taxonomists for standard genome sequencing and annotation.</title>
        <authorList>
            <consortium name="The Broad Institute Genomics Platform"/>
            <consortium name="The Broad Institute Genome Sequencing Center for Infectious Disease"/>
            <person name="Wu L."/>
            <person name="Ma J."/>
        </authorList>
    </citation>
    <scope>NUCLEOTIDE SEQUENCE [LARGE SCALE GENOMIC DNA]</scope>
    <source>
        <strain evidence="3">JCM 8201</strain>
    </source>
</reference>
<dbReference type="Pfam" id="PF13474">
    <property type="entry name" value="SnoaL_3"/>
    <property type="match status" value="1"/>
</dbReference>
<dbReference type="Gene3D" id="3.10.450.50">
    <property type="match status" value="1"/>
</dbReference>
<evidence type="ECO:0000259" key="1">
    <source>
        <dbReference type="Pfam" id="PF13474"/>
    </source>
</evidence>
<dbReference type="SUPFAM" id="SSF54427">
    <property type="entry name" value="NTF2-like"/>
    <property type="match status" value="1"/>
</dbReference>
<evidence type="ECO:0000313" key="3">
    <source>
        <dbReference type="Proteomes" id="UP001501842"/>
    </source>
</evidence>
<evidence type="ECO:0000313" key="2">
    <source>
        <dbReference type="EMBL" id="GAA2718530.1"/>
    </source>
</evidence>
<dbReference type="InterPro" id="IPR032710">
    <property type="entry name" value="NTF2-like_dom_sf"/>
</dbReference>
<dbReference type="InterPro" id="IPR037401">
    <property type="entry name" value="SnoaL-like"/>
</dbReference>
<dbReference type="RefSeq" id="WP_344448104.1">
    <property type="nucleotide sequence ID" value="NZ_BAAATZ010000002.1"/>
</dbReference>
<dbReference type="Proteomes" id="UP001501842">
    <property type="component" value="Unassembled WGS sequence"/>
</dbReference>
<gene>
    <name evidence="2" type="ORF">GCM10010439_01710</name>
</gene>
<accession>A0ABN3TWL6</accession>
<feature type="domain" description="SnoaL-like" evidence="1">
    <location>
        <begin position="8"/>
        <end position="130"/>
    </location>
</feature>
<dbReference type="EMBL" id="BAAATZ010000002">
    <property type="protein sequence ID" value="GAA2718530.1"/>
    <property type="molecule type" value="Genomic_DNA"/>
</dbReference>
<sequence length="140" mass="15680">MKNDEEQIRELVGGWAAAVRNGDLDGLLAGHTDDIVMFDVPPPHEGVRGLDAYRETWPPFLRWQAGGATFEIESLEVTAGGEVAFAYALLRCGTPEEFAAHPERRLRLTLGLRKQDGRWLIAHEHHSFPAEDEAQIEINH</sequence>
<dbReference type="InterPro" id="IPR011944">
    <property type="entry name" value="Steroid_delta5-4_isomerase"/>
</dbReference>
<protein>
    <recommendedName>
        <fullName evidence="1">SnoaL-like domain-containing protein</fullName>
    </recommendedName>
</protein>
<organism evidence="2 3">
    <name type="scientific">Actinocorallia aurantiaca</name>
    <dbReference type="NCBI Taxonomy" id="46204"/>
    <lineage>
        <taxon>Bacteria</taxon>
        <taxon>Bacillati</taxon>
        <taxon>Actinomycetota</taxon>
        <taxon>Actinomycetes</taxon>
        <taxon>Streptosporangiales</taxon>
        <taxon>Thermomonosporaceae</taxon>
        <taxon>Actinocorallia</taxon>
    </lineage>
</organism>
<name>A0ABN3TWL6_9ACTN</name>
<dbReference type="NCBIfam" id="TIGR02246">
    <property type="entry name" value="SgcJ/EcaC family oxidoreductase"/>
    <property type="match status" value="1"/>
</dbReference>
<proteinExistence type="predicted"/>